<name>A0A5C4LAR2_9HYPH</name>
<dbReference type="Proteomes" id="UP000305267">
    <property type="component" value="Unassembled WGS sequence"/>
</dbReference>
<dbReference type="SUPFAM" id="SSF82026">
    <property type="entry name" value="Calcium-mediated lectin"/>
    <property type="match status" value="1"/>
</dbReference>
<dbReference type="AlphaFoldDB" id="A0A5C4LAR2"/>
<dbReference type="InterPro" id="IPR036684">
    <property type="entry name" value="Ca_lectin_sf"/>
</dbReference>
<evidence type="ECO:0000313" key="2">
    <source>
        <dbReference type="EMBL" id="TNC08156.1"/>
    </source>
</evidence>
<dbReference type="Pfam" id="PF07472">
    <property type="entry name" value="PA-IIL"/>
    <property type="match status" value="1"/>
</dbReference>
<dbReference type="Gene3D" id="2.60.120.400">
    <property type="entry name" value="Calcium-mediated lectin"/>
    <property type="match status" value="1"/>
</dbReference>
<feature type="domain" description="Calcium-mediated lectin" evidence="1">
    <location>
        <begin position="12"/>
        <end position="123"/>
    </location>
</feature>
<dbReference type="OrthoDB" id="8479513at2"/>
<reference evidence="2 3" key="1">
    <citation type="submission" date="2019-06" db="EMBL/GenBank/DDBJ databases">
        <title>Genome of Methylobacterium sp. 17Sr1-39.</title>
        <authorList>
            <person name="Seo T."/>
        </authorList>
    </citation>
    <scope>NUCLEOTIDE SEQUENCE [LARGE SCALE GENOMIC DNA]</scope>
    <source>
        <strain evidence="2 3">17Sr1-39</strain>
    </source>
</reference>
<proteinExistence type="predicted"/>
<sequence length="128" mass="13787">MQRNAMPASILLPPSTNVFLAAFTNASDIQRVTITPPGGQAIVWQGSGENNKQIGSTFFQTPSGSQDVSATVDIQHSSDGGRTWQESALLPGGCSVATMNIQVVLSEDQVDRDYNDAVVQFLWWESLS</sequence>
<keyword evidence="3" id="KW-1185">Reference proteome</keyword>
<evidence type="ECO:0000313" key="3">
    <source>
        <dbReference type="Proteomes" id="UP000305267"/>
    </source>
</evidence>
<dbReference type="EMBL" id="VDDA01000026">
    <property type="protein sequence ID" value="TNC08156.1"/>
    <property type="molecule type" value="Genomic_DNA"/>
</dbReference>
<dbReference type="InterPro" id="IPR010907">
    <property type="entry name" value="Ca-mediated_lectin"/>
</dbReference>
<dbReference type="RefSeq" id="WP_139039608.1">
    <property type="nucleotide sequence ID" value="NZ_VDDA01000026.1"/>
</dbReference>
<organism evidence="2 3">
    <name type="scientific">Methylobacterium terricola</name>
    <dbReference type="NCBI Taxonomy" id="2583531"/>
    <lineage>
        <taxon>Bacteria</taxon>
        <taxon>Pseudomonadati</taxon>
        <taxon>Pseudomonadota</taxon>
        <taxon>Alphaproteobacteria</taxon>
        <taxon>Hyphomicrobiales</taxon>
        <taxon>Methylobacteriaceae</taxon>
        <taxon>Methylobacterium</taxon>
    </lineage>
</organism>
<gene>
    <name evidence="2" type="ORF">FF100_30035</name>
</gene>
<evidence type="ECO:0000259" key="1">
    <source>
        <dbReference type="Pfam" id="PF07472"/>
    </source>
</evidence>
<protein>
    <recommendedName>
        <fullName evidence="1">Calcium-mediated lectin domain-containing protein</fullName>
    </recommendedName>
</protein>
<accession>A0A5C4LAR2</accession>
<comment type="caution">
    <text evidence="2">The sequence shown here is derived from an EMBL/GenBank/DDBJ whole genome shotgun (WGS) entry which is preliminary data.</text>
</comment>